<evidence type="ECO:0000313" key="4">
    <source>
        <dbReference type="Proteomes" id="UP000427769"/>
    </source>
</evidence>
<accession>A0A5K7Z3E1</accession>
<evidence type="ECO:0000256" key="1">
    <source>
        <dbReference type="SAM" id="Phobius"/>
    </source>
</evidence>
<dbReference type="Gene3D" id="2.30.110.10">
    <property type="entry name" value="Electron Transport, Fmn-binding Protein, Chain A"/>
    <property type="match status" value="1"/>
</dbReference>
<dbReference type="Pfam" id="PF01243">
    <property type="entry name" value="PNPOx_N"/>
    <property type="match status" value="1"/>
</dbReference>
<reference evidence="3 4" key="1">
    <citation type="submission" date="2019-11" db="EMBL/GenBank/DDBJ databases">
        <title>Comparative genomics of hydrocarbon-degrading Desulfosarcina strains.</title>
        <authorList>
            <person name="Watanabe M."/>
            <person name="Kojima H."/>
            <person name="Fukui M."/>
        </authorList>
    </citation>
    <scope>NUCLEOTIDE SEQUENCE [LARGE SCALE GENOMIC DNA]</scope>
    <source>
        <strain evidence="3 4">PP31</strain>
    </source>
</reference>
<dbReference type="EMBL" id="AP021875">
    <property type="protein sequence ID" value="BBO74071.1"/>
    <property type="molecule type" value="Genomic_DNA"/>
</dbReference>
<name>A0A5K7Z3E1_9BACT</name>
<proteinExistence type="predicted"/>
<evidence type="ECO:0000313" key="3">
    <source>
        <dbReference type="EMBL" id="BBO74071.1"/>
    </source>
</evidence>
<organism evidence="3 4">
    <name type="scientific">Desulfosarcina widdelii</name>
    <dbReference type="NCBI Taxonomy" id="947919"/>
    <lineage>
        <taxon>Bacteria</taxon>
        <taxon>Pseudomonadati</taxon>
        <taxon>Thermodesulfobacteriota</taxon>
        <taxon>Desulfobacteria</taxon>
        <taxon>Desulfobacterales</taxon>
        <taxon>Desulfosarcinaceae</taxon>
        <taxon>Desulfosarcina</taxon>
    </lineage>
</organism>
<evidence type="ECO:0000259" key="2">
    <source>
        <dbReference type="Pfam" id="PF01243"/>
    </source>
</evidence>
<dbReference type="AlphaFoldDB" id="A0A5K7Z3E1"/>
<gene>
    <name evidence="3" type="ORF">DSCW_14880</name>
</gene>
<dbReference type="RefSeq" id="WP_155303127.1">
    <property type="nucleotide sequence ID" value="NZ_AP021875.1"/>
</dbReference>
<keyword evidence="4" id="KW-1185">Reference proteome</keyword>
<dbReference type="OrthoDB" id="8705255at2"/>
<dbReference type="Proteomes" id="UP000427769">
    <property type="component" value="Chromosome"/>
</dbReference>
<sequence length="163" mass="18688">MPPEDPQKDALDLIRSESVLTLATCDDTGPWSAPVYFVCLGGGFYFFSSYQSRHIQQAIRSGKASASLFCRADSWQAIRGIQMEGRMDRIGDPALSLKVISAYLKRFPFTRDFFPAIRKPDPKTFFDRFKVKLFAFMPTEVYYVDNRYGFGNRQKIAWKTQAP</sequence>
<dbReference type="InterPro" id="IPR011576">
    <property type="entry name" value="Pyridox_Oxase_N"/>
</dbReference>
<dbReference type="InterPro" id="IPR012349">
    <property type="entry name" value="Split_barrel_FMN-bd"/>
</dbReference>
<keyword evidence="1" id="KW-1133">Transmembrane helix</keyword>
<feature type="domain" description="Pyridoxamine 5'-phosphate oxidase N-terminal" evidence="2">
    <location>
        <begin position="10"/>
        <end position="123"/>
    </location>
</feature>
<feature type="transmembrane region" description="Helical" evidence="1">
    <location>
        <begin position="31"/>
        <end position="50"/>
    </location>
</feature>
<dbReference type="SUPFAM" id="SSF50475">
    <property type="entry name" value="FMN-binding split barrel"/>
    <property type="match status" value="1"/>
</dbReference>
<dbReference type="KEGG" id="dwd:DSCW_14880"/>
<protein>
    <recommendedName>
        <fullName evidence="2">Pyridoxamine 5'-phosphate oxidase N-terminal domain-containing protein</fullName>
    </recommendedName>
</protein>
<keyword evidence="1" id="KW-0472">Membrane</keyword>
<keyword evidence="1" id="KW-0812">Transmembrane</keyword>